<protein>
    <recommendedName>
        <fullName evidence="4">Glycosyl transferase CAP10 domain-containing protein</fullName>
    </recommendedName>
</protein>
<comment type="caution">
    <text evidence="2">The sequence shown here is derived from an EMBL/GenBank/DDBJ whole genome shotgun (WGS) entry which is preliminary data.</text>
</comment>
<feature type="compositionally biased region" description="Low complexity" evidence="1">
    <location>
        <begin position="131"/>
        <end position="148"/>
    </location>
</feature>
<dbReference type="RefSeq" id="XP_066711011.1">
    <property type="nucleotide sequence ID" value="XM_066861901.1"/>
</dbReference>
<accession>A0ABR1TQA6</accession>
<dbReference type="EMBL" id="JAQQWL010000011">
    <property type="protein sequence ID" value="KAK8048762.1"/>
    <property type="molecule type" value="Genomic_DNA"/>
</dbReference>
<gene>
    <name evidence="2" type="ORF">PG994_010492</name>
</gene>
<proteinExistence type="predicted"/>
<evidence type="ECO:0008006" key="4">
    <source>
        <dbReference type="Google" id="ProtNLM"/>
    </source>
</evidence>
<organism evidence="2 3">
    <name type="scientific">Apiospora phragmitis</name>
    <dbReference type="NCBI Taxonomy" id="2905665"/>
    <lineage>
        <taxon>Eukaryota</taxon>
        <taxon>Fungi</taxon>
        <taxon>Dikarya</taxon>
        <taxon>Ascomycota</taxon>
        <taxon>Pezizomycotina</taxon>
        <taxon>Sordariomycetes</taxon>
        <taxon>Xylariomycetidae</taxon>
        <taxon>Amphisphaeriales</taxon>
        <taxon>Apiosporaceae</taxon>
        <taxon>Apiospora</taxon>
    </lineage>
</organism>
<dbReference type="GeneID" id="92094964"/>
<keyword evidence="3" id="KW-1185">Reference proteome</keyword>
<evidence type="ECO:0000256" key="1">
    <source>
        <dbReference type="SAM" id="MobiDB-lite"/>
    </source>
</evidence>
<dbReference type="PANTHER" id="PTHR12203">
    <property type="entry name" value="KDEL LYS-ASP-GLU-LEU CONTAINING - RELATED"/>
    <property type="match status" value="1"/>
</dbReference>
<dbReference type="PANTHER" id="PTHR12203:SF63">
    <property type="entry name" value="GLYCOSYL TRANSFERASE CAP10 DOMAIN-CONTAINING PROTEIN"/>
    <property type="match status" value="1"/>
</dbReference>
<feature type="region of interest" description="Disordered" evidence="1">
    <location>
        <begin position="112"/>
        <end position="150"/>
    </location>
</feature>
<dbReference type="InterPro" id="IPR051091">
    <property type="entry name" value="O-Glucosyltr/Glycosyltrsf_90"/>
</dbReference>
<dbReference type="Proteomes" id="UP001480595">
    <property type="component" value="Unassembled WGS sequence"/>
</dbReference>
<evidence type="ECO:0000313" key="3">
    <source>
        <dbReference type="Proteomes" id="UP001480595"/>
    </source>
</evidence>
<name>A0ABR1TQA6_9PEZI</name>
<reference evidence="2 3" key="1">
    <citation type="submission" date="2023-01" db="EMBL/GenBank/DDBJ databases">
        <title>Analysis of 21 Apiospora genomes using comparative genomics revels a genus with tremendous synthesis potential of carbohydrate active enzymes and secondary metabolites.</title>
        <authorList>
            <person name="Sorensen T."/>
        </authorList>
    </citation>
    <scope>NUCLEOTIDE SEQUENCE [LARGE SCALE GENOMIC DNA]</scope>
    <source>
        <strain evidence="2 3">CBS 135458</strain>
    </source>
</reference>
<sequence length="488" mass="54210">MRRQRMMISATQFTRLRNVAIVSLVLLVFYVFLLHPDQELGSSSRSTTADFDDFPAASYGSGSSAKKQPPREKLSPELLNNRFMTSQQCEIGDVVDKGPFTLTKTSELGPTIAKIKDGKAHRPLRGNAPTPRGQPAPDRGGAPDGAAPFEVPDTVFALNHRDDPAESTFSYSRPADPSLSKPGRGYFPIPHFSFWSWPLPFIGPILARQRPPRRLAGTAHFNNVRAGRMRQELLRTAADRPWSDVAALRWTGGGANASNALAIEDFCRYRYVVHTEGITYSGRFQFHQLCASVVLTPPLAWMQHLTQLVRPVFSYDLPSLAVAGTAKADDNTRTTTTTNETTKIERKLRPPKDYGNGVHEKLSLAPYPAPWVRQAWPRSYITTDHDAAGGEEDDGPNLVFVAPDWSDLEAVVAWLEAHPRAAEGIARRQRALFHGRGYFSPAAEMCYWRAALGGWARAVRYGNDDGDHFAALGDGMPWEEFSLKEIHR</sequence>
<evidence type="ECO:0000313" key="2">
    <source>
        <dbReference type="EMBL" id="KAK8048762.1"/>
    </source>
</evidence>